<name>A0A162HJR3_LACPN</name>
<dbReference type="EMBL" id="LUXM01000007">
    <property type="protein sequence ID" value="KZU98254.1"/>
    <property type="molecule type" value="Genomic_DNA"/>
</dbReference>
<evidence type="ECO:0000313" key="2">
    <source>
        <dbReference type="Proteomes" id="UP000076882"/>
    </source>
</evidence>
<evidence type="ECO:0000313" key="1">
    <source>
        <dbReference type="EMBL" id="KZU98254.1"/>
    </source>
</evidence>
<accession>A0A162HJR3</accession>
<sequence length="39" mass="4412">MQLKDVVNELSLSEMQITRLANDKKNCSLSQKSFKDVGI</sequence>
<protein>
    <submittedName>
        <fullName evidence="1">Uncharacterized protein</fullName>
    </submittedName>
</protein>
<gene>
    <name evidence="1" type="ORF">Lp19_0354</name>
</gene>
<proteinExistence type="predicted"/>
<dbReference type="PATRIC" id="fig|1590.201.peg.3677"/>
<reference evidence="1 2" key="1">
    <citation type="submission" date="2016-03" db="EMBL/GenBank/DDBJ databases">
        <title>Comparative genomics of 54 Lactobacillus plantarum strains reveals genomic uncoupling from niche constraints.</title>
        <authorList>
            <person name="Martino M.E."/>
        </authorList>
    </citation>
    <scope>NUCLEOTIDE SEQUENCE [LARGE SCALE GENOMIC DNA]</scope>
    <source>
        <strain evidence="1 2">19.1</strain>
    </source>
</reference>
<dbReference type="AlphaFoldDB" id="A0A162HJR3"/>
<organism evidence="1 2">
    <name type="scientific">Lactiplantibacillus plantarum</name>
    <name type="common">Lactobacillus plantarum</name>
    <dbReference type="NCBI Taxonomy" id="1590"/>
    <lineage>
        <taxon>Bacteria</taxon>
        <taxon>Bacillati</taxon>
        <taxon>Bacillota</taxon>
        <taxon>Bacilli</taxon>
        <taxon>Lactobacillales</taxon>
        <taxon>Lactobacillaceae</taxon>
        <taxon>Lactiplantibacillus</taxon>
    </lineage>
</organism>
<comment type="caution">
    <text evidence="1">The sequence shown here is derived from an EMBL/GenBank/DDBJ whole genome shotgun (WGS) entry which is preliminary data.</text>
</comment>
<dbReference type="Proteomes" id="UP000076882">
    <property type="component" value="Unassembled WGS sequence"/>
</dbReference>